<dbReference type="GeneID" id="76201663"/>
<evidence type="ECO:0000313" key="1">
    <source>
        <dbReference type="EMBL" id="MFC7191874.1"/>
    </source>
</evidence>
<dbReference type="AlphaFoldDB" id="A0ABD5YRK5"/>
<keyword evidence="3" id="KW-1185">Reference proteome</keyword>
<evidence type="ECO:0000313" key="3">
    <source>
        <dbReference type="Proteomes" id="UP001596417"/>
    </source>
</evidence>
<sequence length="93" mass="10623">MSSAAQTSSDSDVDQPDKIEQLETVLDEYDHIWIADPENDSGKTIVGVEPRNRANVCLYRSQSRAFERIGFKISFISDREPGMYIYLEYVGEQ</sequence>
<gene>
    <name evidence="1" type="ORF">ACFQL7_20190</name>
    <name evidence="2" type="ORF">ACFQL7_20525</name>
</gene>
<accession>A0ABD5YRK5</accession>
<evidence type="ECO:0000313" key="2">
    <source>
        <dbReference type="EMBL" id="MFC7191938.1"/>
    </source>
</evidence>
<reference evidence="1" key="1">
    <citation type="journal article" date="2014" name="Int. J. Syst. Evol. Microbiol.">
        <title>Complete genome sequence of Corynebacterium casei LMG S-19264T (=DSM 44701T), isolated from a smear-ripened cheese.</title>
        <authorList>
            <consortium name="US DOE Joint Genome Institute (JGI-PGF)"/>
            <person name="Walter F."/>
            <person name="Albersmeier A."/>
            <person name="Kalinowski J."/>
            <person name="Ruckert C."/>
        </authorList>
    </citation>
    <scope>NUCLEOTIDE SEQUENCE [LARGE SCALE GENOMIC DNA]</scope>
    <source>
        <strain evidence="1">NBRC 107106</strain>
    </source>
</reference>
<dbReference type="EMBL" id="JBHTAX010000002">
    <property type="protein sequence ID" value="MFC7191938.1"/>
    <property type="molecule type" value="Genomic_DNA"/>
</dbReference>
<dbReference type="EMBL" id="JBHTAX010000001">
    <property type="protein sequence ID" value="MFC7191874.1"/>
    <property type="molecule type" value="Genomic_DNA"/>
</dbReference>
<protein>
    <submittedName>
        <fullName evidence="1">Uncharacterized protein</fullName>
    </submittedName>
</protein>
<reference evidence="3" key="2">
    <citation type="journal article" date="2019" name="Int. J. Syst. Evol. Microbiol.">
        <title>The Global Catalogue of Microorganisms (GCM) 10K type strain sequencing project: providing services to taxonomists for standard genome sequencing and annotation.</title>
        <authorList>
            <consortium name="The Broad Institute Genomics Platform"/>
            <consortium name="The Broad Institute Genome Sequencing Center for Infectious Disease"/>
            <person name="Wu L."/>
            <person name="Ma J."/>
        </authorList>
    </citation>
    <scope>NUCLEOTIDE SEQUENCE [LARGE SCALE GENOMIC DNA]</scope>
    <source>
        <strain evidence="3">RDMS1</strain>
    </source>
</reference>
<dbReference type="Proteomes" id="UP001596417">
    <property type="component" value="Unassembled WGS sequence"/>
</dbReference>
<reference evidence="1" key="3">
    <citation type="submission" date="2024-09" db="EMBL/GenBank/DDBJ databases">
        <authorList>
            <person name="Sun Q."/>
        </authorList>
    </citation>
    <scope>NUCLEOTIDE SEQUENCE</scope>
    <source>
        <strain evidence="1">NBRC 107106</strain>
    </source>
</reference>
<dbReference type="RefSeq" id="WP_264822333.1">
    <property type="nucleotide sequence ID" value="NZ_CP110249.1"/>
</dbReference>
<comment type="caution">
    <text evidence="1">The sequence shown here is derived from an EMBL/GenBank/DDBJ whole genome shotgun (WGS) entry which is preliminary data.</text>
</comment>
<organism evidence="1 3">
    <name type="scientific">Halocatena marina</name>
    <dbReference type="NCBI Taxonomy" id="2934937"/>
    <lineage>
        <taxon>Archaea</taxon>
        <taxon>Methanobacteriati</taxon>
        <taxon>Methanobacteriota</taxon>
        <taxon>Stenosarchaea group</taxon>
        <taxon>Halobacteria</taxon>
        <taxon>Halobacteriales</taxon>
        <taxon>Natronomonadaceae</taxon>
        <taxon>Halocatena</taxon>
    </lineage>
</organism>
<proteinExistence type="predicted"/>
<name>A0ABD5YRK5_9EURY</name>